<dbReference type="Proteomes" id="UP001067235">
    <property type="component" value="Unassembled WGS sequence"/>
</dbReference>
<dbReference type="InterPro" id="IPR032710">
    <property type="entry name" value="NTF2-like_dom_sf"/>
</dbReference>
<evidence type="ECO:0000256" key="2">
    <source>
        <dbReference type="ARBA" id="ARBA00023002"/>
    </source>
</evidence>
<comment type="caution">
    <text evidence="3">The sequence shown here is derived from an EMBL/GenBank/DDBJ whole genome shotgun (WGS) entry which is preliminary data.</text>
</comment>
<evidence type="ECO:0000256" key="1">
    <source>
        <dbReference type="ARBA" id="ARBA00009570"/>
    </source>
</evidence>
<dbReference type="EMBL" id="JAPWIE010000006">
    <property type="protein sequence ID" value="MCZ4552293.1"/>
    <property type="molecule type" value="Genomic_DNA"/>
</dbReference>
<comment type="similarity">
    <text evidence="1">Belongs to the bacterial ring-hydroxylating dioxygenase beta subunit family.</text>
</comment>
<gene>
    <name evidence="3" type="ORF">O4213_20030</name>
</gene>
<keyword evidence="2" id="KW-0560">Oxidoreductase</keyword>
<dbReference type="RefSeq" id="WP_301573069.1">
    <property type="nucleotide sequence ID" value="NZ_JAPWIE010000006.1"/>
</dbReference>
<protein>
    <recommendedName>
        <fullName evidence="5">Aromatic-ring-hydroxylating dioxygenase subunit beta</fullName>
    </recommendedName>
</protein>
<dbReference type="Pfam" id="PF00866">
    <property type="entry name" value="Ring_hydroxyl_B"/>
    <property type="match status" value="1"/>
</dbReference>
<evidence type="ECO:0000313" key="4">
    <source>
        <dbReference type="Proteomes" id="UP001067235"/>
    </source>
</evidence>
<keyword evidence="4" id="KW-1185">Reference proteome</keyword>
<organism evidence="3 4">
    <name type="scientific">Gordonia rubripertincta</name>
    <name type="common">Rhodococcus corallinus</name>
    <dbReference type="NCBI Taxonomy" id="36822"/>
    <lineage>
        <taxon>Bacteria</taxon>
        <taxon>Bacillati</taxon>
        <taxon>Actinomycetota</taxon>
        <taxon>Actinomycetes</taxon>
        <taxon>Mycobacteriales</taxon>
        <taxon>Gordoniaceae</taxon>
        <taxon>Gordonia</taxon>
    </lineage>
</organism>
<accession>A0ABT4MZ66</accession>
<dbReference type="SUPFAM" id="SSF54427">
    <property type="entry name" value="NTF2-like"/>
    <property type="match status" value="1"/>
</dbReference>
<dbReference type="InterPro" id="IPR000391">
    <property type="entry name" value="Rng_hydr_dOase-bsu"/>
</dbReference>
<proteinExistence type="inferred from homology"/>
<evidence type="ECO:0000313" key="3">
    <source>
        <dbReference type="EMBL" id="MCZ4552293.1"/>
    </source>
</evidence>
<evidence type="ECO:0008006" key="5">
    <source>
        <dbReference type="Google" id="ProtNLM"/>
    </source>
</evidence>
<dbReference type="Gene3D" id="3.10.450.50">
    <property type="match status" value="1"/>
</dbReference>
<sequence length="194" mass="21571">MTETVQARKPKPGAWAAEAVARELPVSFVPTTDTRVVRAIDLISREAELLDNKDYEAWQQLYSEDAKYIIPIDPDCEDFANTLNMVYDDAHMRGLRVTRMTEGYAIAAVDSAKTLRTIGRFVPADVVDRDHGATVKIRAAQTLIAYKRGHHDIWAANVDYTIDLGATAADDRLSLKVIRLIDGRDEVPAAGFLL</sequence>
<dbReference type="PANTHER" id="PTHR41534:SF2">
    <property type="entry name" value="3-PHENYLPROPIONATE_CINNAMIC ACID DIOXYGENASE SUBUNIT BETA"/>
    <property type="match status" value="1"/>
</dbReference>
<reference evidence="3" key="1">
    <citation type="submission" date="2022-12" db="EMBL/GenBank/DDBJ databases">
        <authorList>
            <person name="Krivoruchko A.V."/>
            <person name="Elkin A."/>
        </authorList>
    </citation>
    <scope>NUCLEOTIDE SEQUENCE</scope>
    <source>
        <strain evidence="3">IEGM 1388</strain>
    </source>
</reference>
<dbReference type="PANTHER" id="PTHR41534">
    <property type="entry name" value="BLR3401 PROTEIN"/>
    <property type="match status" value="1"/>
</dbReference>
<name>A0ABT4MZ66_GORRU</name>